<dbReference type="SUPFAM" id="SSF88697">
    <property type="entry name" value="PUA domain-like"/>
    <property type="match status" value="1"/>
</dbReference>
<evidence type="ECO:0000256" key="3">
    <source>
        <dbReference type="ARBA" id="ARBA00012328"/>
    </source>
</evidence>
<evidence type="ECO:0000256" key="2">
    <source>
        <dbReference type="ARBA" id="ARBA00005528"/>
    </source>
</evidence>
<dbReference type="InterPro" id="IPR015947">
    <property type="entry name" value="PUA-like_sf"/>
</dbReference>
<dbReference type="Pfam" id="PF04452">
    <property type="entry name" value="Methyltrans_RNA"/>
    <property type="match status" value="1"/>
</dbReference>
<keyword evidence="7 12" id="KW-0489">Methyltransferase</keyword>
<dbReference type="EMBL" id="JGYU01000004">
    <property type="protein sequence ID" value="KFI57553.1"/>
    <property type="molecule type" value="Genomic_DNA"/>
</dbReference>
<feature type="domain" description="Ribosomal RNA small subunit methyltransferase E methyltransferase" evidence="13">
    <location>
        <begin position="84"/>
        <end position="260"/>
    </location>
</feature>
<comment type="function">
    <text evidence="10 12">Specifically methylates the N3 position of the uracil ring of uridine 1498 (m3U1498) in 16S rRNA. Acts on the fully assembled 30S ribosomal subunit.</text>
</comment>
<evidence type="ECO:0000256" key="10">
    <source>
        <dbReference type="ARBA" id="ARBA00025699"/>
    </source>
</evidence>
<dbReference type="InterPro" id="IPR029026">
    <property type="entry name" value="tRNA_m1G_MTases_N"/>
</dbReference>
<evidence type="ECO:0000256" key="5">
    <source>
        <dbReference type="ARBA" id="ARBA00022490"/>
    </source>
</evidence>
<dbReference type="STRING" id="35760.BCHO_1036"/>
<name>A0A087AFK3_9BIFI</name>
<evidence type="ECO:0000256" key="8">
    <source>
        <dbReference type="ARBA" id="ARBA00022679"/>
    </source>
</evidence>
<dbReference type="GO" id="GO:0005737">
    <property type="term" value="C:cytoplasm"/>
    <property type="evidence" value="ECO:0007669"/>
    <property type="project" value="UniProtKB-SubCell"/>
</dbReference>
<dbReference type="OrthoDB" id="9808126at2"/>
<reference evidence="14 15" key="1">
    <citation type="submission" date="2014-03" db="EMBL/GenBank/DDBJ databases">
        <title>Genomics of Bifidobacteria.</title>
        <authorList>
            <person name="Ventura M."/>
            <person name="Milani C."/>
            <person name="Lugli G.A."/>
        </authorList>
    </citation>
    <scope>NUCLEOTIDE SEQUENCE [LARGE SCALE GENOMIC DNA]</scope>
    <source>
        <strain evidence="14 15">LMG 10510</strain>
    </source>
</reference>
<evidence type="ECO:0000256" key="12">
    <source>
        <dbReference type="PIRNR" id="PIRNR015601"/>
    </source>
</evidence>
<dbReference type="EC" id="2.1.1.193" evidence="3 12"/>
<dbReference type="GO" id="GO:0070042">
    <property type="term" value="F:rRNA (uridine-N3-)-methyltransferase activity"/>
    <property type="evidence" value="ECO:0007669"/>
    <property type="project" value="TreeGrafter"/>
</dbReference>
<evidence type="ECO:0000259" key="13">
    <source>
        <dbReference type="Pfam" id="PF04452"/>
    </source>
</evidence>
<dbReference type="GO" id="GO:0070475">
    <property type="term" value="P:rRNA base methylation"/>
    <property type="evidence" value="ECO:0007669"/>
    <property type="project" value="TreeGrafter"/>
</dbReference>
<evidence type="ECO:0000256" key="9">
    <source>
        <dbReference type="ARBA" id="ARBA00022691"/>
    </source>
</evidence>
<evidence type="ECO:0000256" key="1">
    <source>
        <dbReference type="ARBA" id="ARBA00004496"/>
    </source>
</evidence>
<keyword evidence="8 12" id="KW-0808">Transferase</keyword>
<keyword evidence="6 12" id="KW-0698">rRNA processing</keyword>
<dbReference type="AlphaFoldDB" id="A0A087AFK3"/>
<dbReference type="PANTHER" id="PTHR30027">
    <property type="entry name" value="RIBOSOMAL RNA SMALL SUBUNIT METHYLTRANSFERASE E"/>
    <property type="match status" value="1"/>
</dbReference>
<dbReference type="PIRSF" id="PIRSF015601">
    <property type="entry name" value="MTase_slr0722"/>
    <property type="match status" value="1"/>
</dbReference>
<dbReference type="eggNOG" id="COG1385">
    <property type="taxonomic scope" value="Bacteria"/>
</dbReference>
<dbReference type="SUPFAM" id="SSF75217">
    <property type="entry name" value="alpha/beta knot"/>
    <property type="match status" value="1"/>
</dbReference>
<dbReference type="PANTHER" id="PTHR30027:SF3">
    <property type="entry name" value="16S RRNA (URACIL(1498)-N(3))-METHYLTRANSFERASE"/>
    <property type="match status" value="1"/>
</dbReference>
<dbReference type="Gene3D" id="2.40.240.20">
    <property type="entry name" value="Hypothetical PUA domain-like, domain 1"/>
    <property type="match status" value="1"/>
</dbReference>
<dbReference type="InterPro" id="IPR046886">
    <property type="entry name" value="RsmE_MTase_dom"/>
</dbReference>
<comment type="caution">
    <text evidence="14">The sequence shown here is derived from an EMBL/GenBank/DDBJ whole genome shotgun (WGS) entry which is preliminary data.</text>
</comment>
<evidence type="ECO:0000256" key="7">
    <source>
        <dbReference type="ARBA" id="ARBA00022603"/>
    </source>
</evidence>
<sequence>MTNPLFLVDSSHDDAPMSAEQIASGRTGWIMTLPEGVRRHAFGSMRLTTGDELQISDGHGLRIDATVVDERAGDVCVESFVREEPPLVRLSLVQALAKNGHDEQAIDVSTQIGVDDVYPWQSERAIARWKPGRTDRKWRATLMAATEQSRRATLPELHDCLTGKRLVALCGRACAHGDLVVVLHQDATLSWDEVERRVRGVRERSLVDGETRTIHVVVGPEGGIADSEVAALRDAGAEVCVLGHNILRASTAGPVALSLLSRELGRFS</sequence>
<comment type="catalytic activity">
    <reaction evidence="11 12">
        <text>uridine(1498) in 16S rRNA + S-adenosyl-L-methionine = N(3)-methyluridine(1498) in 16S rRNA + S-adenosyl-L-homocysteine + H(+)</text>
        <dbReference type="Rhea" id="RHEA:42920"/>
        <dbReference type="Rhea" id="RHEA-COMP:10283"/>
        <dbReference type="Rhea" id="RHEA-COMP:10284"/>
        <dbReference type="ChEBI" id="CHEBI:15378"/>
        <dbReference type="ChEBI" id="CHEBI:57856"/>
        <dbReference type="ChEBI" id="CHEBI:59789"/>
        <dbReference type="ChEBI" id="CHEBI:65315"/>
        <dbReference type="ChEBI" id="CHEBI:74502"/>
        <dbReference type="EC" id="2.1.1.193"/>
    </reaction>
</comment>
<dbReference type="CDD" id="cd18084">
    <property type="entry name" value="RsmE-like"/>
    <property type="match status" value="1"/>
</dbReference>
<keyword evidence="5 12" id="KW-0963">Cytoplasm</keyword>
<accession>A0A087AFK3</accession>
<dbReference type="NCBIfam" id="TIGR00046">
    <property type="entry name" value="RsmE family RNA methyltransferase"/>
    <property type="match status" value="1"/>
</dbReference>
<dbReference type="InterPro" id="IPR006700">
    <property type="entry name" value="RsmE"/>
</dbReference>
<evidence type="ECO:0000313" key="14">
    <source>
        <dbReference type="EMBL" id="KFI57553.1"/>
    </source>
</evidence>
<keyword evidence="15" id="KW-1185">Reference proteome</keyword>
<keyword evidence="9 12" id="KW-0949">S-adenosyl-L-methionine</keyword>
<dbReference type="Gene3D" id="3.40.1280.10">
    <property type="match status" value="1"/>
</dbReference>
<dbReference type="NCBIfam" id="NF008693">
    <property type="entry name" value="PRK11713.2-3"/>
    <property type="match status" value="1"/>
</dbReference>
<evidence type="ECO:0000256" key="4">
    <source>
        <dbReference type="ARBA" id="ARBA00013673"/>
    </source>
</evidence>
<gene>
    <name evidence="14" type="ORF">BCHO_1036</name>
</gene>
<dbReference type="InterPro" id="IPR029028">
    <property type="entry name" value="Alpha/beta_knot_MTases"/>
</dbReference>
<evidence type="ECO:0000256" key="6">
    <source>
        <dbReference type="ARBA" id="ARBA00022552"/>
    </source>
</evidence>
<evidence type="ECO:0000256" key="11">
    <source>
        <dbReference type="ARBA" id="ARBA00047944"/>
    </source>
</evidence>
<dbReference type="RefSeq" id="WP_024541381.1">
    <property type="nucleotide sequence ID" value="NZ_JGYU01000004.1"/>
</dbReference>
<organism evidence="14 15">
    <name type="scientific">Bifidobacterium choerinum</name>
    <dbReference type="NCBI Taxonomy" id="35760"/>
    <lineage>
        <taxon>Bacteria</taxon>
        <taxon>Bacillati</taxon>
        <taxon>Actinomycetota</taxon>
        <taxon>Actinomycetes</taxon>
        <taxon>Bifidobacteriales</taxon>
        <taxon>Bifidobacteriaceae</taxon>
        <taxon>Bifidobacterium</taxon>
    </lineage>
</organism>
<comment type="similarity">
    <text evidence="2 12">Belongs to the RNA methyltransferase RsmE family.</text>
</comment>
<proteinExistence type="inferred from homology"/>
<comment type="subcellular location">
    <subcellularLocation>
        <location evidence="1 12">Cytoplasm</location>
    </subcellularLocation>
</comment>
<evidence type="ECO:0000313" key="15">
    <source>
        <dbReference type="Proteomes" id="UP000028995"/>
    </source>
</evidence>
<protein>
    <recommendedName>
        <fullName evidence="4 12">Ribosomal RNA small subunit methyltransferase E</fullName>
        <ecNumber evidence="3 12">2.1.1.193</ecNumber>
    </recommendedName>
</protein>
<dbReference type="Proteomes" id="UP000028995">
    <property type="component" value="Unassembled WGS sequence"/>
</dbReference>